<evidence type="ECO:0000256" key="5">
    <source>
        <dbReference type="ARBA" id="ARBA00022692"/>
    </source>
</evidence>
<keyword evidence="9" id="KW-1185">Reference proteome</keyword>
<organism evidence="8 9">
    <name type="scientific">Caulifigura coniformis</name>
    <dbReference type="NCBI Taxonomy" id="2527983"/>
    <lineage>
        <taxon>Bacteria</taxon>
        <taxon>Pseudomonadati</taxon>
        <taxon>Planctomycetota</taxon>
        <taxon>Planctomycetia</taxon>
        <taxon>Planctomycetales</taxon>
        <taxon>Planctomycetaceae</taxon>
        <taxon>Caulifigura</taxon>
    </lineage>
</organism>
<evidence type="ECO:0000256" key="4">
    <source>
        <dbReference type="ARBA" id="ARBA00022452"/>
    </source>
</evidence>
<accession>A0A517SGW4</accession>
<dbReference type="InterPro" id="IPR051906">
    <property type="entry name" value="TolC-like"/>
</dbReference>
<dbReference type="PANTHER" id="PTHR30026:SF23">
    <property type="entry name" value="TO APRF-PUTATIVE OUTER MEMBRANE EFFLUX PROTEIN OR SECRETED ALKALINE PHOSPHATASE-RELATED"/>
    <property type="match status" value="1"/>
</dbReference>
<keyword evidence="4" id="KW-1134">Transmembrane beta strand</keyword>
<evidence type="ECO:0000256" key="2">
    <source>
        <dbReference type="ARBA" id="ARBA00007613"/>
    </source>
</evidence>
<dbReference type="GO" id="GO:0015562">
    <property type="term" value="F:efflux transmembrane transporter activity"/>
    <property type="evidence" value="ECO:0007669"/>
    <property type="project" value="InterPro"/>
</dbReference>
<gene>
    <name evidence="8" type="ORF">Pan44_33800</name>
</gene>
<keyword evidence="3" id="KW-0813">Transport</keyword>
<dbReference type="Gene3D" id="1.20.1600.10">
    <property type="entry name" value="Outer membrane efflux proteins (OEP)"/>
    <property type="match status" value="1"/>
</dbReference>
<dbReference type="KEGG" id="ccos:Pan44_33800"/>
<dbReference type="SUPFAM" id="SSF56954">
    <property type="entry name" value="Outer membrane efflux proteins (OEP)"/>
    <property type="match status" value="1"/>
</dbReference>
<dbReference type="InterPro" id="IPR003423">
    <property type="entry name" value="OMP_efflux"/>
</dbReference>
<dbReference type="Pfam" id="PF02321">
    <property type="entry name" value="OEP"/>
    <property type="match status" value="1"/>
</dbReference>
<proteinExistence type="inferred from homology"/>
<name>A0A517SGW4_9PLAN</name>
<keyword evidence="6" id="KW-0472">Membrane</keyword>
<evidence type="ECO:0000313" key="8">
    <source>
        <dbReference type="EMBL" id="QDT55337.1"/>
    </source>
</evidence>
<evidence type="ECO:0000256" key="1">
    <source>
        <dbReference type="ARBA" id="ARBA00004442"/>
    </source>
</evidence>
<sequence>MRCQGDEHSRSSDRSARGVVRPQPARRVVIVALCVSLQLLYSCKYPAPVKKHFLGDPAPAEYIADSTRIAHAEVFDPGVAVSEYAMEPHRLRGTRVDDVWDLTLTEAVHIALKNSRIIRQSGAFLSPGNPLFSNPDFMPTTLDPAIQETGVLYGQRGVEAALSEFDAQFTTSMTWGTNRTIQNNLFTSGGLQPGDTLDEDTANFSSGLQKRLANGAQVGVVHSWDYSANNTSARLFPSVYTGLLRAEYRQPLLAGGGVEFTRIAGPVSTNIQGVTGVQQGVIISRINNDIAVADFEQSIHDFIRDVETLYWQLSLAYRALDVEERLLTETAQAWTIVENRTRVEGPGGGGVENAEARDLCFETEARLLAARDNMYSTEAQLRRLLGLPISDGRIIRPADEPISAEILPDWANCLRDALARRPEIRRQKWVVKSLSLQLLAADNLTMPRLDLVGGYQLNGFGNNLLGPTNGGAPGQNLGNAYDNLLQGDRDGWNVGVEFSVPVGRRFALAQVRNLELRKAKATMLLEEQEKEISHEVAAAFRALDRTYLTAQNSYNRWITSLERAESLDRQYQADSRRTQLESVLRAKDMQARAEVQYIQSLIEYNTSLLELHYRTGRVLEMNHISLHEGPWQADAYRQANEKYEARQYAKDAYFKSAEPEPVTTSSSPAGN</sequence>
<comment type="similarity">
    <text evidence="2">Belongs to the outer membrane factor (OMF) (TC 1.B.17) family.</text>
</comment>
<evidence type="ECO:0000256" key="7">
    <source>
        <dbReference type="ARBA" id="ARBA00023237"/>
    </source>
</evidence>
<dbReference type="EMBL" id="CP036271">
    <property type="protein sequence ID" value="QDT55337.1"/>
    <property type="molecule type" value="Genomic_DNA"/>
</dbReference>
<dbReference type="GO" id="GO:0015288">
    <property type="term" value="F:porin activity"/>
    <property type="evidence" value="ECO:0007669"/>
    <property type="project" value="TreeGrafter"/>
</dbReference>
<keyword evidence="7" id="KW-0998">Cell outer membrane</keyword>
<reference evidence="8 9" key="1">
    <citation type="submission" date="2019-02" db="EMBL/GenBank/DDBJ databases">
        <title>Deep-cultivation of Planctomycetes and their phenomic and genomic characterization uncovers novel biology.</title>
        <authorList>
            <person name="Wiegand S."/>
            <person name="Jogler M."/>
            <person name="Boedeker C."/>
            <person name="Pinto D."/>
            <person name="Vollmers J."/>
            <person name="Rivas-Marin E."/>
            <person name="Kohn T."/>
            <person name="Peeters S.H."/>
            <person name="Heuer A."/>
            <person name="Rast P."/>
            <person name="Oberbeckmann S."/>
            <person name="Bunk B."/>
            <person name="Jeske O."/>
            <person name="Meyerdierks A."/>
            <person name="Storesund J.E."/>
            <person name="Kallscheuer N."/>
            <person name="Luecker S."/>
            <person name="Lage O.M."/>
            <person name="Pohl T."/>
            <person name="Merkel B.J."/>
            <person name="Hornburger P."/>
            <person name="Mueller R.-W."/>
            <person name="Bruemmer F."/>
            <person name="Labrenz M."/>
            <person name="Spormann A.M."/>
            <person name="Op den Camp H."/>
            <person name="Overmann J."/>
            <person name="Amann R."/>
            <person name="Jetten M.S.M."/>
            <person name="Mascher T."/>
            <person name="Medema M.H."/>
            <person name="Devos D.P."/>
            <person name="Kaster A.-K."/>
            <person name="Ovreas L."/>
            <person name="Rohde M."/>
            <person name="Galperin M.Y."/>
            <person name="Jogler C."/>
        </authorList>
    </citation>
    <scope>NUCLEOTIDE SEQUENCE [LARGE SCALE GENOMIC DNA]</scope>
    <source>
        <strain evidence="8 9">Pan44</strain>
    </source>
</reference>
<dbReference type="GO" id="GO:1990281">
    <property type="term" value="C:efflux pump complex"/>
    <property type="evidence" value="ECO:0007669"/>
    <property type="project" value="TreeGrafter"/>
</dbReference>
<dbReference type="AlphaFoldDB" id="A0A517SGW4"/>
<dbReference type="GO" id="GO:0009279">
    <property type="term" value="C:cell outer membrane"/>
    <property type="evidence" value="ECO:0007669"/>
    <property type="project" value="UniProtKB-SubCell"/>
</dbReference>
<keyword evidence="5" id="KW-0812">Transmembrane</keyword>
<dbReference type="OrthoDB" id="229865at2"/>
<protein>
    <submittedName>
        <fullName evidence="8">Putative outer membrane efflux protein MdtP</fullName>
    </submittedName>
</protein>
<evidence type="ECO:0000313" key="9">
    <source>
        <dbReference type="Proteomes" id="UP000315700"/>
    </source>
</evidence>
<evidence type="ECO:0000256" key="3">
    <source>
        <dbReference type="ARBA" id="ARBA00022448"/>
    </source>
</evidence>
<dbReference type="InParanoid" id="A0A517SGW4"/>
<evidence type="ECO:0000256" key="6">
    <source>
        <dbReference type="ARBA" id="ARBA00023136"/>
    </source>
</evidence>
<comment type="subcellular location">
    <subcellularLocation>
        <location evidence="1">Cell outer membrane</location>
    </subcellularLocation>
</comment>
<dbReference type="PANTHER" id="PTHR30026">
    <property type="entry name" value="OUTER MEMBRANE PROTEIN TOLC"/>
    <property type="match status" value="1"/>
</dbReference>
<dbReference type="Proteomes" id="UP000315700">
    <property type="component" value="Chromosome"/>
</dbReference>